<dbReference type="PANTHER" id="PTHR18896:SF186">
    <property type="entry name" value="PHOSPHOLIPASE D"/>
    <property type="match status" value="1"/>
</dbReference>
<dbReference type="STRING" id="52586.A0A0B1PAT1"/>
<dbReference type="InterPro" id="IPR001736">
    <property type="entry name" value="PLipase_D/transphosphatidylase"/>
</dbReference>
<sequence length="876" mass="100801">MSFVKNLKSNLDHFADDLRKPLQDIRDKVEQEIKHHGKFKEHESSAVASHHENRFHSFASRREHNSAKWYVDGCGYMWAVSVALEEARESIWILDWWLSPELYLRRPPSLNENYRLDRMLIAAANRGVKINIIVYKEVTAVLTLCSSHTKEALELHPNIAVFRHPDHKPVTLPSEIVSTISNFSFNPGNLARVPRDTLKGLYGVNEEVVLYWAHHEKLCLIDGKVAFMGGLDLCYGRWDTNDHPIADAHPTDLNKILFPGQDFNNARVYDFENVKDYMHNKLDRNKSSRMGWSDVSICLAGPVVEDLKAHFTQRWNYIFNNKYRARKDPRYNALIFESPENQHCSDGGNENPSNQYNDYNYNRSVEDQGFNLDFSNGSEMFSRFRSKFPVSRKQVVMPHLDKSGSKAIQLVRSCSEWSHGVSTEHSINNAYIDIINQSQHFVYIENQFFITATDDDQRPVRNKIGAAIVERVVRAYREGQNYKIIILIPSVPAFAGDLSADDALGTRAIMEFQYHSICRNGHSILEKIERAGVPDAKRYIRFYNLRNFDRINTVENSVSYDGMRCENIRREECGISGAGYDRCGENQSLSGYYNQRYEGNQEPSCGTMNKNDYDSISSCYMQSPLSVNQIPWNGNSEEEFDAFVSEELYIHSKLLIADDRIVICGSANLNDRSQLGSHDSEIAVVIEDPTPIESFMDGRPYQASAFACSLRRQIFRKHLGLLPVQDPRYPTANFFPIDKSPNEYDWNSPADQLVSDPLGENFTELWDRTARINTETFSRAFHMVPSDNCTNWEQYQEWYGRFFLSPSNKEDKVQVPPKYQYGHLVKEEFPGGVQEAKEWLSRIRGSLIEMPLNFMNKVDFAVAGVKLNALTMEIYT</sequence>
<keyword evidence="4" id="KW-0443">Lipid metabolism</keyword>
<evidence type="ECO:0000256" key="5">
    <source>
        <dbReference type="PIRNR" id="PIRNR009376"/>
    </source>
</evidence>
<comment type="catalytic activity">
    <reaction evidence="5">
        <text>a 1,2-diacyl-sn-glycero-3-phosphocholine + H2O = a 1,2-diacyl-sn-glycero-3-phosphate + choline + H(+)</text>
        <dbReference type="Rhea" id="RHEA:14445"/>
        <dbReference type="ChEBI" id="CHEBI:15354"/>
        <dbReference type="ChEBI" id="CHEBI:15377"/>
        <dbReference type="ChEBI" id="CHEBI:15378"/>
        <dbReference type="ChEBI" id="CHEBI:57643"/>
        <dbReference type="ChEBI" id="CHEBI:58608"/>
        <dbReference type="EC" id="3.1.4.4"/>
    </reaction>
</comment>
<evidence type="ECO:0000256" key="4">
    <source>
        <dbReference type="ARBA" id="ARBA00023098"/>
    </source>
</evidence>
<dbReference type="PROSITE" id="PS50035">
    <property type="entry name" value="PLD"/>
    <property type="match status" value="2"/>
</dbReference>
<dbReference type="Proteomes" id="UP000030854">
    <property type="component" value="Unassembled WGS sequence"/>
</dbReference>
<dbReference type="Pfam" id="PF13091">
    <property type="entry name" value="PLDc_2"/>
    <property type="match status" value="1"/>
</dbReference>
<reference evidence="7 8" key="1">
    <citation type="journal article" date="2014" name="BMC Genomics">
        <title>Adaptive genomic structural variation in the grape powdery mildew pathogen, Erysiphe necator.</title>
        <authorList>
            <person name="Jones L."/>
            <person name="Riaz S."/>
            <person name="Morales-Cruz A."/>
            <person name="Amrine K.C."/>
            <person name="McGuire B."/>
            <person name="Gubler W.D."/>
            <person name="Walker M.A."/>
            <person name="Cantu D."/>
        </authorList>
    </citation>
    <scope>NUCLEOTIDE SEQUENCE [LARGE SCALE GENOMIC DNA]</scope>
    <source>
        <strain evidence="8">c</strain>
    </source>
</reference>
<dbReference type="CDD" id="cd09141">
    <property type="entry name" value="PLDc_vPLD1_2_yPLD_like_2"/>
    <property type="match status" value="1"/>
</dbReference>
<dbReference type="Pfam" id="PF00614">
    <property type="entry name" value="PLDc"/>
    <property type="match status" value="1"/>
</dbReference>
<dbReference type="InterPro" id="IPR015679">
    <property type="entry name" value="PLipase_D_fam"/>
</dbReference>
<dbReference type="InterPro" id="IPR025202">
    <property type="entry name" value="PLD-like_dom"/>
</dbReference>
<dbReference type="GO" id="GO:0035556">
    <property type="term" value="P:intracellular signal transduction"/>
    <property type="evidence" value="ECO:0007669"/>
    <property type="project" value="InterPro"/>
</dbReference>
<dbReference type="SUPFAM" id="SSF56024">
    <property type="entry name" value="Phospholipase D/nuclease"/>
    <property type="match status" value="2"/>
</dbReference>
<evidence type="ECO:0000313" key="7">
    <source>
        <dbReference type="EMBL" id="KHJ34460.1"/>
    </source>
</evidence>
<dbReference type="HOGENOM" id="CLU_000690_2_2_1"/>
<dbReference type="CDD" id="cd09138">
    <property type="entry name" value="PLDc_vPLD1_2_yPLD_like_1"/>
    <property type="match status" value="1"/>
</dbReference>
<evidence type="ECO:0000313" key="8">
    <source>
        <dbReference type="Proteomes" id="UP000030854"/>
    </source>
</evidence>
<name>A0A0B1PAT1_UNCNE</name>
<dbReference type="OMA" id="ILYWAHH"/>
<evidence type="ECO:0000256" key="2">
    <source>
        <dbReference type="ARBA" id="ARBA00022801"/>
    </source>
</evidence>
<dbReference type="EMBL" id="JNVN01000859">
    <property type="protein sequence ID" value="KHJ34460.1"/>
    <property type="molecule type" value="Genomic_DNA"/>
</dbReference>
<dbReference type="Gene3D" id="3.30.870.10">
    <property type="entry name" value="Endonuclease Chain A"/>
    <property type="match status" value="3"/>
</dbReference>
<dbReference type="EC" id="3.1.4.4" evidence="5"/>
<dbReference type="SMART" id="SM00155">
    <property type="entry name" value="PLDc"/>
    <property type="match status" value="2"/>
</dbReference>
<comment type="similarity">
    <text evidence="5">Belongs to the phospholipase D family.</text>
</comment>
<evidence type="ECO:0000256" key="1">
    <source>
        <dbReference type="ARBA" id="ARBA00022737"/>
    </source>
</evidence>
<dbReference type="PANTHER" id="PTHR18896">
    <property type="entry name" value="PHOSPHOLIPASE D"/>
    <property type="match status" value="1"/>
</dbReference>
<evidence type="ECO:0000256" key="3">
    <source>
        <dbReference type="ARBA" id="ARBA00022963"/>
    </source>
</evidence>
<comment type="caution">
    <text evidence="7">The sequence shown here is derived from an EMBL/GenBank/DDBJ whole genome shotgun (WGS) entry which is preliminary data.</text>
</comment>
<dbReference type="InterPro" id="IPR016555">
    <property type="entry name" value="PLipase_D_euk"/>
</dbReference>
<keyword evidence="8" id="KW-1185">Reference proteome</keyword>
<protein>
    <recommendedName>
        <fullName evidence="5">Phospholipase</fullName>
        <ecNumber evidence="5">3.1.4.4</ecNumber>
    </recommendedName>
</protein>
<keyword evidence="3 5" id="KW-0442">Lipid degradation</keyword>
<feature type="domain" description="PLD phosphodiesterase" evidence="6">
    <location>
        <begin position="210"/>
        <end position="237"/>
    </location>
</feature>
<accession>A0A0B1PAT1</accession>
<dbReference type="GO" id="GO:0006654">
    <property type="term" value="P:phosphatidic acid biosynthetic process"/>
    <property type="evidence" value="ECO:0007669"/>
    <property type="project" value="InterPro"/>
</dbReference>
<evidence type="ECO:0000259" key="6">
    <source>
        <dbReference type="PROSITE" id="PS50035"/>
    </source>
</evidence>
<keyword evidence="1" id="KW-0677">Repeat</keyword>
<gene>
    <name evidence="7" type="ORF">EV44_g2799</name>
</gene>
<dbReference type="GO" id="GO:0004630">
    <property type="term" value="F:phospholipase D activity"/>
    <property type="evidence" value="ECO:0007669"/>
    <property type="project" value="UniProtKB-UniRule"/>
</dbReference>
<dbReference type="AlphaFoldDB" id="A0A0B1PAT1"/>
<dbReference type="PIRSF" id="PIRSF009376">
    <property type="entry name" value="Phospholipase_D_euk"/>
    <property type="match status" value="1"/>
</dbReference>
<feature type="domain" description="PLD phosphodiesterase" evidence="6">
    <location>
        <begin position="646"/>
        <end position="673"/>
    </location>
</feature>
<proteinExistence type="inferred from homology"/>
<keyword evidence="2 5" id="KW-0378">Hydrolase</keyword>
<organism evidence="7 8">
    <name type="scientific">Uncinula necator</name>
    <name type="common">Grape powdery mildew</name>
    <dbReference type="NCBI Taxonomy" id="52586"/>
    <lineage>
        <taxon>Eukaryota</taxon>
        <taxon>Fungi</taxon>
        <taxon>Dikarya</taxon>
        <taxon>Ascomycota</taxon>
        <taxon>Pezizomycotina</taxon>
        <taxon>Leotiomycetes</taxon>
        <taxon>Erysiphales</taxon>
        <taxon>Erysiphaceae</taxon>
        <taxon>Erysiphe</taxon>
    </lineage>
</organism>
<dbReference type="GO" id="GO:0009395">
    <property type="term" value="P:phospholipid catabolic process"/>
    <property type="evidence" value="ECO:0007669"/>
    <property type="project" value="TreeGrafter"/>
</dbReference>